<dbReference type="Gene3D" id="1.20.140.10">
    <property type="entry name" value="Butyryl-CoA Dehydrogenase, subunit A, domain 3"/>
    <property type="match status" value="1"/>
</dbReference>
<dbReference type="RefSeq" id="WP_023589933.1">
    <property type="nucleotide sequence ID" value="NZ_ASHX02000001.1"/>
</dbReference>
<keyword evidence="2" id="KW-1185">Reference proteome</keyword>
<organism evidence="1 2">
    <name type="scientific">Streptomyces thermolilacinus SPC6</name>
    <dbReference type="NCBI Taxonomy" id="1306406"/>
    <lineage>
        <taxon>Bacteria</taxon>
        <taxon>Bacillati</taxon>
        <taxon>Actinomycetota</taxon>
        <taxon>Actinomycetes</taxon>
        <taxon>Kitasatosporales</taxon>
        <taxon>Streptomycetaceae</taxon>
        <taxon>Streptomyces</taxon>
    </lineage>
</organism>
<proteinExistence type="predicted"/>
<dbReference type="InterPro" id="IPR036250">
    <property type="entry name" value="AcylCo_DH-like_C"/>
</dbReference>
<dbReference type="Proteomes" id="UP000095329">
    <property type="component" value="Unassembled WGS sequence"/>
</dbReference>
<dbReference type="eggNOG" id="COG1960">
    <property type="taxonomic scope" value="Bacteria"/>
</dbReference>
<evidence type="ECO:0000313" key="1">
    <source>
        <dbReference type="EMBL" id="OEJ97326.1"/>
    </source>
</evidence>
<accession>A0A1D3DYC6</accession>
<protein>
    <recommendedName>
        <fullName evidence="3">Acyl-CoA dehydrogenase/oxidase C-terminal domain-containing protein</fullName>
    </recommendedName>
</protein>
<reference evidence="1 2" key="1">
    <citation type="journal article" date="2013" name="Genome Announc.">
        <title>Genome Sequence of Streptomyces violaceusniger Strain SPC6, a Halotolerant Streptomycete That Exhibits Rapid Growth and Development.</title>
        <authorList>
            <person name="Chen X."/>
            <person name="Zhang B."/>
            <person name="Zhang W."/>
            <person name="Wu X."/>
            <person name="Zhang M."/>
            <person name="Chen T."/>
            <person name="Liu G."/>
            <person name="Dyson P."/>
        </authorList>
    </citation>
    <scope>NUCLEOTIDE SEQUENCE [LARGE SCALE GENOMIC DNA]</scope>
    <source>
        <strain evidence="1 2">SPC6</strain>
    </source>
</reference>
<sequence length="231" mass="23663">MAEALAGAPALEETLHRAGHAAARSRGLVPALLLLHAGLGEGTAVRGAGGWIVAPTRVTRRLWSGEGYVGLPAKDAVEATPAVLDGLGLTVLRCRTPGPAAAGPAYGAWLAALAWTRLGHSRHLLDLAVAHLGRRTFDGAPLLHRQLVKGTLADAVVTHLETESALDGAASHRAALAEAHTRITAVDRELVRLFGAGGFTADGPGRSAHASELLADVYAGGTPCTRTTTSA</sequence>
<evidence type="ECO:0008006" key="3">
    <source>
        <dbReference type="Google" id="ProtNLM"/>
    </source>
</evidence>
<dbReference type="STRING" id="1306406.J116_025610"/>
<dbReference type="AlphaFoldDB" id="A0A1D3DYC6"/>
<name>A0A1D3DYC6_9ACTN</name>
<dbReference type="GO" id="GO:0016627">
    <property type="term" value="F:oxidoreductase activity, acting on the CH-CH group of donors"/>
    <property type="evidence" value="ECO:0007669"/>
    <property type="project" value="InterPro"/>
</dbReference>
<gene>
    <name evidence="1" type="ORF">J116_025610</name>
</gene>
<dbReference type="SUPFAM" id="SSF47203">
    <property type="entry name" value="Acyl-CoA dehydrogenase C-terminal domain-like"/>
    <property type="match status" value="1"/>
</dbReference>
<evidence type="ECO:0000313" key="2">
    <source>
        <dbReference type="Proteomes" id="UP000095329"/>
    </source>
</evidence>
<comment type="caution">
    <text evidence="1">The sequence shown here is derived from an EMBL/GenBank/DDBJ whole genome shotgun (WGS) entry which is preliminary data.</text>
</comment>
<dbReference type="EMBL" id="ASHX02000001">
    <property type="protein sequence ID" value="OEJ97326.1"/>
    <property type="molecule type" value="Genomic_DNA"/>
</dbReference>